<keyword evidence="3" id="KW-1185">Reference proteome</keyword>
<evidence type="ECO:0000313" key="3">
    <source>
        <dbReference type="Proteomes" id="UP000244527"/>
    </source>
</evidence>
<sequence>MRDRSGAPFFINCLGFKPEAIDEKRAGTNSPTRPFFGGTRPNNDKNRFVKSKQYKLSHSESEILRNLKKWQKK</sequence>
<feature type="region of interest" description="Disordered" evidence="1">
    <location>
        <begin position="22"/>
        <end position="46"/>
    </location>
</feature>
<protein>
    <submittedName>
        <fullName evidence="2">Uncharacterized protein</fullName>
    </submittedName>
</protein>
<organism evidence="2 3">
    <name type="scientific">Flavobacterium faecale</name>
    <dbReference type="NCBI Taxonomy" id="1355330"/>
    <lineage>
        <taxon>Bacteria</taxon>
        <taxon>Pseudomonadati</taxon>
        <taxon>Bacteroidota</taxon>
        <taxon>Flavobacteriia</taxon>
        <taxon>Flavobacteriales</taxon>
        <taxon>Flavobacteriaceae</taxon>
        <taxon>Flavobacterium</taxon>
    </lineage>
</organism>
<accession>A0A2S1LC53</accession>
<dbReference type="KEGG" id="ffa:FFWV33_06880"/>
<proteinExistence type="predicted"/>
<dbReference type="Proteomes" id="UP000244527">
    <property type="component" value="Chromosome"/>
</dbReference>
<evidence type="ECO:0000256" key="1">
    <source>
        <dbReference type="SAM" id="MobiDB-lite"/>
    </source>
</evidence>
<dbReference type="EMBL" id="CP020918">
    <property type="protein sequence ID" value="AWG21278.1"/>
    <property type="molecule type" value="Genomic_DNA"/>
</dbReference>
<evidence type="ECO:0000313" key="2">
    <source>
        <dbReference type="EMBL" id="AWG21278.1"/>
    </source>
</evidence>
<name>A0A2S1LC53_9FLAO</name>
<dbReference type="AlphaFoldDB" id="A0A2S1LC53"/>
<reference evidence="2 3" key="1">
    <citation type="submission" date="2017-04" db="EMBL/GenBank/DDBJ databases">
        <title>Compelte genome sequence of WV33.</title>
        <authorList>
            <person name="Lee P.C."/>
        </authorList>
    </citation>
    <scope>NUCLEOTIDE SEQUENCE [LARGE SCALE GENOMIC DNA]</scope>
    <source>
        <strain evidence="2 3">WV33</strain>
    </source>
</reference>
<gene>
    <name evidence="2" type="ORF">FFWV33_06880</name>
</gene>